<protein>
    <recommendedName>
        <fullName evidence="2">ABC-type glycine betaine transport system substrate-binding domain-containing protein</fullName>
    </recommendedName>
</protein>
<reference evidence="3 4" key="1">
    <citation type="submission" date="2019-06" db="EMBL/GenBank/DDBJ databases">
        <title>Rhodococcus spaelei sp. nov., isolated from a cave.</title>
        <authorList>
            <person name="Lee S.D."/>
        </authorList>
    </citation>
    <scope>NUCLEOTIDE SEQUENCE [LARGE SCALE GENOMIC DNA]</scope>
    <source>
        <strain evidence="3 4">C9-5</strain>
    </source>
</reference>
<accession>A0A541AZR1</accession>
<dbReference type="AlphaFoldDB" id="A0A541AZR1"/>
<dbReference type="OrthoDB" id="4567439at2"/>
<evidence type="ECO:0000313" key="4">
    <source>
        <dbReference type="Proteomes" id="UP000316256"/>
    </source>
</evidence>
<comment type="caution">
    <text evidence="3">The sequence shown here is derived from an EMBL/GenBank/DDBJ whole genome shotgun (WGS) entry which is preliminary data.</text>
</comment>
<dbReference type="SUPFAM" id="SSF53850">
    <property type="entry name" value="Periplasmic binding protein-like II"/>
    <property type="match status" value="1"/>
</dbReference>
<feature type="region of interest" description="Disordered" evidence="1">
    <location>
        <begin position="129"/>
        <end position="156"/>
    </location>
</feature>
<dbReference type="GO" id="GO:0022857">
    <property type="term" value="F:transmembrane transporter activity"/>
    <property type="evidence" value="ECO:0007669"/>
    <property type="project" value="InterPro"/>
</dbReference>
<dbReference type="Pfam" id="PF04069">
    <property type="entry name" value="OpuAC"/>
    <property type="match status" value="2"/>
</dbReference>
<name>A0A541AZR1_9NOCA</name>
<dbReference type="Proteomes" id="UP000316256">
    <property type="component" value="Unassembled WGS sequence"/>
</dbReference>
<dbReference type="EMBL" id="VIGH01000011">
    <property type="protein sequence ID" value="TQF65557.1"/>
    <property type="molecule type" value="Genomic_DNA"/>
</dbReference>
<evidence type="ECO:0000259" key="2">
    <source>
        <dbReference type="Pfam" id="PF04069"/>
    </source>
</evidence>
<sequence>MSEGAWRAMKSRLWACGVAVVALLLSGCSSDDSSLAGAPALPAITVGSGQSAESQVLAEIYAKVLRGTGSPVDTRLGLAQGEDLTELDSGAVTLVPEYTGRLLERLHPGATETKPDAVFEELNRSLPTGLSVSDYGMAEEPGSGEAGTDGSGEPAQNVVPLMRTGVLTEAQVKALNVVAGELTSAELAQMGEAVRRGDRTADQAAADWLGAR</sequence>
<dbReference type="PROSITE" id="PS51257">
    <property type="entry name" value="PROKAR_LIPOPROTEIN"/>
    <property type="match status" value="1"/>
</dbReference>
<dbReference type="Gene3D" id="3.40.190.10">
    <property type="entry name" value="Periplasmic binding protein-like II"/>
    <property type="match status" value="1"/>
</dbReference>
<evidence type="ECO:0000256" key="1">
    <source>
        <dbReference type="SAM" id="MobiDB-lite"/>
    </source>
</evidence>
<dbReference type="InterPro" id="IPR007210">
    <property type="entry name" value="ABC_Gly_betaine_transp_sub-bd"/>
</dbReference>
<organism evidence="3 4">
    <name type="scientific">Rhodococcus spelaei</name>
    <dbReference type="NCBI Taxonomy" id="2546320"/>
    <lineage>
        <taxon>Bacteria</taxon>
        <taxon>Bacillati</taxon>
        <taxon>Actinomycetota</taxon>
        <taxon>Actinomycetes</taxon>
        <taxon>Mycobacteriales</taxon>
        <taxon>Nocardiaceae</taxon>
        <taxon>Rhodococcus</taxon>
    </lineage>
</organism>
<dbReference type="GO" id="GO:0043190">
    <property type="term" value="C:ATP-binding cassette (ABC) transporter complex"/>
    <property type="evidence" value="ECO:0007669"/>
    <property type="project" value="InterPro"/>
</dbReference>
<dbReference type="RefSeq" id="WP_142102901.1">
    <property type="nucleotide sequence ID" value="NZ_VIGH01000011.1"/>
</dbReference>
<feature type="domain" description="ABC-type glycine betaine transport system substrate-binding" evidence="2">
    <location>
        <begin position="43"/>
        <end position="135"/>
    </location>
</feature>
<evidence type="ECO:0000313" key="3">
    <source>
        <dbReference type="EMBL" id="TQF65557.1"/>
    </source>
</evidence>
<feature type="domain" description="ABC-type glycine betaine transport system substrate-binding" evidence="2">
    <location>
        <begin position="154"/>
        <end position="209"/>
    </location>
</feature>
<proteinExistence type="predicted"/>
<gene>
    <name evidence="3" type="ORF">FK531_20885</name>
</gene>
<keyword evidence="4" id="KW-1185">Reference proteome</keyword>